<organism evidence="12 13">
    <name type="scientific">Calditerrivibrio nitroreducens</name>
    <dbReference type="NCBI Taxonomy" id="477976"/>
    <lineage>
        <taxon>Bacteria</taxon>
        <taxon>Pseudomonadati</taxon>
        <taxon>Deferribacterota</taxon>
        <taxon>Deferribacteres</taxon>
        <taxon>Deferribacterales</taxon>
        <taxon>Calditerrivibrionaceae</taxon>
    </lineage>
</organism>
<feature type="transmembrane region" description="Helical" evidence="11">
    <location>
        <begin position="273"/>
        <end position="294"/>
    </location>
</feature>
<comment type="catalytic activity">
    <reaction evidence="11">
        <text>[GlcNAc-(1-&gt;4)-Mur2Ac(oyl-L-Ala-gamma-D-Glu-L-Lys-D-Ala-D-Ala)](n)-di-trans,octa-cis-undecaprenyl diphosphate + beta-D-GlcNAc-(1-&gt;4)-Mur2Ac(oyl-L-Ala-gamma-D-Glu-L-Lys-D-Ala-D-Ala)-di-trans,octa-cis-undecaprenyl diphosphate = [GlcNAc-(1-&gt;4)-Mur2Ac(oyl-L-Ala-gamma-D-Glu-L-Lys-D-Ala-D-Ala)](n+1)-di-trans,octa-cis-undecaprenyl diphosphate + di-trans,octa-cis-undecaprenyl diphosphate + H(+)</text>
        <dbReference type="Rhea" id="RHEA:23708"/>
        <dbReference type="Rhea" id="RHEA-COMP:9602"/>
        <dbReference type="Rhea" id="RHEA-COMP:9603"/>
        <dbReference type="ChEBI" id="CHEBI:15378"/>
        <dbReference type="ChEBI" id="CHEBI:58405"/>
        <dbReference type="ChEBI" id="CHEBI:60033"/>
        <dbReference type="ChEBI" id="CHEBI:78435"/>
        <dbReference type="EC" id="2.4.99.28"/>
    </reaction>
</comment>
<evidence type="ECO:0000256" key="11">
    <source>
        <dbReference type="HAMAP-Rule" id="MF_02079"/>
    </source>
</evidence>
<evidence type="ECO:0000256" key="9">
    <source>
        <dbReference type="ARBA" id="ARBA00023136"/>
    </source>
</evidence>
<feature type="transmembrane region" description="Helical" evidence="11">
    <location>
        <begin position="51"/>
        <end position="70"/>
    </location>
</feature>
<comment type="subcellular location">
    <subcellularLocation>
        <location evidence="11">Cell membrane</location>
        <topology evidence="11">Multi-pass membrane protein</topology>
    </subcellularLocation>
    <subcellularLocation>
        <location evidence="1">Membrane</location>
        <topology evidence="1">Multi-pass membrane protein</topology>
    </subcellularLocation>
</comment>
<dbReference type="GO" id="GO:0008360">
    <property type="term" value="P:regulation of cell shape"/>
    <property type="evidence" value="ECO:0007669"/>
    <property type="project" value="UniProtKB-KW"/>
</dbReference>
<keyword evidence="9 11" id="KW-0472">Membrane</keyword>
<dbReference type="GO" id="GO:0051301">
    <property type="term" value="P:cell division"/>
    <property type="evidence" value="ECO:0007669"/>
    <property type="project" value="InterPro"/>
</dbReference>
<gene>
    <name evidence="11" type="primary">rodA</name>
    <name evidence="12" type="ORF">C0187_04240</name>
</gene>
<dbReference type="GO" id="GO:0015648">
    <property type="term" value="F:lipid-linked peptidoglycan transporter activity"/>
    <property type="evidence" value="ECO:0007669"/>
    <property type="project" value="TreeGrafter"/>
</dbReference>
<reference evidence="12 13" key="1">
    <citation type="submission" date="2018-01" db="EMBL/GenBank/DDBJ databases">
        <title>Metagenomic assembled genomes from two thermal pools in the Uzon Caldera, Kamchatka, Russia.</title>
        <authorList>
            <person name="Wilkins L."/>
            <person name="Ettinger C."/>
        </authorList>
    </citation>
    <scope>NUCLEOTIDE SEQUENCE [LARGE SCALE GENOMIC DNA]</scope>
    <source>
        <strain evidence="12">ZAV-05</strain>
    </source>
</reference>
<evidence type="ECO:0000313" key="12">
    <source>
        <dbReference type="EMBL" id="PMP71370.1"/>
    </source>
</evidence>
<keyword evidence="8 11" id="KW-1133">Transmembrane helix</keyword>
<dbReference type="InterPro" id="IPR011923">
    <property type="entry name" value="RodA/MrdB"/>
</dbReference>
<evidence type="ECO:0000256" key="3">
    <source>
        <dbReference type="ARBA" id="ARBA00022676"/>
    </source>
</evidence>
<dbReference type="GO" id="GO:0032153">
    <property type="term" value="C:cell division site"/>
    <property type="evidence" value="ECO:0007669"/>
    <property type="project" value="TreeGrafter"/>
</dbReference>
<evidence type="ECO:0000256" key="1">
    <source>
        <dbReference type="ARBA" id="ARBA00004141"/>
    </source>
</evidence>
<dbReference type="PANTHER" id="PTHR30474:SF1">
    <property type="entry name" value="PEPTIDOGLYCAN GLYCOSYLTRANSFERASE MRDB"/>
    <property type="match status" value="1"/>
</dbReference>
<dbReference type="GO" id="GO:0071555">
    <property type="term" value="P:cell wall organization"/>
    <property type="evidence" value="ECO:0007669"/>
    <property type="project" value="UniProtKB-KW"/>
</dbReference>
<feature type="transmembrane region" description="Helical" evidence="11">
    <location>
        <begin position="153"/>
        <end position="178"/>
    </location>
</feature>
<evidence type="ECO:0000256" key="4">
    <source>
        <dbReference type="ARBA" id="ARBA00022679"/>
    </source>
</evidence>
<feature type="transmembrane region" description="Helical" evidence="11">
    <location>
        <begin position="185"/>
        <end position="201"/>
    </location>
</feature>
<evidence type="ECO:0000256" key="8">
    <source>
        <dbReference type="ARBA" id="ARBA00022989"/>
    </source>
</evidence>
<keyword evidence="3 11" id="KW-0328">Glycosyltransferase</keyword>
<dbReference type="NCBIfam" id="TIGR02210">
    <property type="entry name" value="rodA_shape"/>
    <property type="match status" value="1"/>
</dbReference>
<dbReference type="GO" id="GO:0009252">
    <property type="term" value="P:peptidoglycan biosynthetic process"/>
    <property type="evidence" value="ECO:0007669"/>
    <property type="project" value="UniProtKB-UniRule"/>
</dbReference>
<evidence type="ECO:0000256" key="2">
    <source>
        <dbReference type="ARBA" id="ARBA00022475"/>
    </source>
</evidence>
<protein>
    <recommendedName>
        <fullName evidence="11">Peptidoglycan glycosyltransferase RodA</fullName>
        <shortName evidence="11">PGT</shortName>
        <ecNumber evidence="11">2.4.99.28</ecNumber>
    </recommendedName>
    <alternativeName>
        <fullName evidence="11">Cell elongation protein RodA</fullName>
    </alternativeName>
    <alternativeName>
        <fullName evidence="11">Cell wall polymerase</fullName>
    </alternativeName>
    <alternativeName>
        <fullName evidence="11">Peptidoglycan polymerase</fullName>
        <shortName evidence="11">PG polymerase</shortName>
    </alternativeName>
</protein>
<dbReference type="AlphaFoldDB" id="A0A2J6WLX6"/>
<sequence length="372" mass="42136">MFQVDKRLFKNFDVYLSGVILSILLYGFIAVYSASYDPTANKFSTFYIKQLYWALIGISFYIFFSFFNYKHLIKWNVIFYILGLVILALVLVIGHIGMGAQRWINIGGFRFQPSEFFKIVFILMMPKIYNDFDGNKLGLMDVIKKFWLVLPPFILVFLQPDLGTAMVFLAVWGILLLFRGVKTKTLIFFLILSVVITPVMWNKLHDYQRERVLTFLNPESDPYGAGYHVIQSKIAIGSGGITGKGLLKGTQSHLKFLPERHTDFIFALINEEFGFLGGVLMIGLFGFLIFRLLYVAQKTKEFSGRILLVAIASLIFFQFFVNAGMTLGLLPVVGIPMPLVSYGGSALITFMTLLGIANSISIRKFDSPGDVR</sequence>
<dbReference type="EC" id="2.4.99.28" evidence="11"/>
<accession>A0A2J6WLX6</accession>
<evidence type="ECO:0000256" key="5">
    <source>
        <dbReference type="ARBA" id="ARBA00022692"/>
    </source>
</evidence>
<keyword evidence="5 11" id="KW-0812">Transmembrane</keyword>
<dbReference type="InterPro" id="IPR001182">
    <property type="entry name" value="FtsW/RodA"/>
</dbReference>
<evidence type="ECO:0000256" key="7">
    <source>
        <dbReference type="ARBA" id="ARBA00022984"/>
    </source>
</evidence>
<keyword evidence="7 11" id="KW-0573">Peptidoglycan synthesis</keyword>
<keyword evidence="2 11" id="KW-1003">Cell membrane</keyword>
<dbReference type="HAMAP" id="MF_02079">
    <property type="entry name" value="PGT_RodA"/>
    <property type="match status" value="1"/>
</dbReference>
<dbReference type="GO" id="GO:0008955">
    <property type="term" value="F:peptidoglycan glycosyltransferase activity"/>
    <property type="evidence" value="ECO:0007669"/>
    <property type="project" value="UniProtKB-UniRule"/>
</dbReference>
<feature type="transmembrane region" description="Helical" evidence="11">
    <location>
        <begin position="12"/>
        <end position="31"/>
    </location>
</feature>
<dbReference type="PROSITE" id="PS00428">
    <property type="entry name" value="FTSW_RODA_SPOVE"/>
    <property type="match status" value="1"/>
</dbReference>
<dbReference type="NCBIfam" id="NF037961">
    <property type="entry name" value="RodA_shape"/>
    <property type="match status" value="1"/>
</dbReference>
<comment type="pathway">
    <text evidence="11">Cell wall biogenesis; peptidoglycan biosynthesis.</text>
</comment>
<name>A0A2J6WLX6_9BACT</name>
<feature type="transmembrane region" description="Helical" evidence="11">
    <location>
        <begin position="77"/>
        <end position="98"/>
    </location>
</feature>
<dbReference type="InterPro" id="IPR018365">
    <property type="entry name" value="Cell_cycle_FtsW-rel_CS"/>
</dbReference>
<dbReference type="UniPathway" id="UPA00219"/>
<keyword evidence="4 11" id="KW-0808">Transferase</keyword>
<dbReference type="Pfam" id="PF01098">
    <property type="entry name" value="FTSW_RODA_SPOVE"/>
    <property type="match status" value="1"/>
</dbReference>
<dbReference type="EMBL" id="PNIN01000042">
    <property type="protein sequence ID" value="PMP71370.1"/>
    <property type="molecule type" value="Genomic_DNA"/>
</dbReference>
<comment type="similarity">
    <text evidence="11">Belongs to the SEDS family. MrdB/RodA subfamily.</text>
</comment>
<evidence type="ECO:0000256" key="10">
    <source>
        <dbReference type="ARBA" id="ARBA00023316"/>
    </source>
</evidence>
<feature type="transmembrane region" description="Helical" evidence="11">
    <location>
        <begin position="306"/>
        <end position="333"/>
    </location>
</feature>
<dbReference type="RefSeq" id="WP_424604715.1">
    <property type="nucleotide sequence ID" value="NZ_JBNAVA010000001.1"/>
</dbReference>
<comment type="caution">
    <text evidence="12">The sequence shown here is derived from an EMBL/GenBank/DDBJ whole genome shotgun (WGS) entry which is preliminary data.</text>
</comment>
<keyword evidence="6 11" id="KW-0133">Cell shape</keyword>
<evidence type="ECO:0000256" key="6">
    <source>
        <dbReference type="ARBA" id="ARBA00022960"/>
    </source>
</evidence>
<comment type="function">
    <text evidence="11">Peptidoglycan polymerase that is essential for cell wall elongation.</text>
</comment>
<feature type="transmembrane region" description="Helical" evidence="11">
    <location>
        <begin position="339"/>
        <end position="357"/>
    </location>
</feature>
<proteinExistence type="inferred from homology"/>
<dbReference type="GO" id="GO:0005886">
    <property type="term" value="C:plasma membrane"/>
    <property type="evidence" value="ECO:0007669"/>
    <property type="project" value="UniProtKB-SubCell"/>
</dbReference>
<keyword evidence="10 11" id="KW-0961">Cell wall biogenesis/degradation</keyword>
<evidence type="ECO:0000313" key="13">
    <source>
        <dbReference type="Proteomes" id="UP000242881"/>
    </source>
</evidence>
<dbReference type="Proteomes" id="UP000242881">
    <property type="component" value="Unassembled WGS sequence"/>
</dbReference>
<dbReference type="PANTHER" id="PTHR30474">
    <property type="entry name" value="CELL CYCLE PROTEIN"/>
    <property type="match status" value="1"/>
</dbReference>